<dbReference type="AlphaFoldDB" id="A0A6P7GN94"/>
<dbReference type="RefSeq" id="XP_028151109.1">
    <property type="nucleotide sequence ID" value="XM_028295308.1"/>
</dbReference>
<sequence>MAEKTWTVVQFIDDATVEAVPSMWIQGNRCHWPSTLPIDKLNNAIRKNDPLNTCWPSHTVKTFRNATFDDYMTARKKAKVAEERSDLSSTDEHHKRKRIQKIVSSSDESLEENSTIIGPAPKFTIRNIKVTQEITKDALGSTRGSTQTETYPVNEQLLTSACQNIQCVEKDKMLKTLIQQGHILRGLVTETLAEVRVFRKEFKQYHTTTNDTDTGHKFFQSYSMPIKNEEEFSIIEEALENKETLLNTITEVSKLGGATVYDFVRRAMILILTNEFANEYSWLGRKGKKPFHTTNIAKMVIRAAEVAGLTKSQKETEVSIQTWLRRASDRRNSGKIIKKF</sequence>
<gene>
    <name evidence="4" type="primary">LOC114344476</name>
</gene>
<proteinExistence type="predicted"/>
<reference evidence="4" key="1">
    <citation type="submission" date="2025-04" db="UniProtKB">
        <authorList>
            <consortium name="RefSeq"/>
        </authorList>
    </citation>
    <scope>IDENTIFICATION</scope>
    <source>
        <tissue evidence="4">Whole insect</tissue>
    </source>
</reference>
<keyword evidence="3" id="KW-1185">Reference proteome</keyword>
<dbReference type="Proteomes" id="UP001652700">
    <property type="component" value="Unplaced"/>
</dbReference>
<dbReference type="PANTHER" id="PTHR34153:SF2">
    <property type="entry name" value="SI:CH211-262H13.3-RELATED"/>
    <property type="match status" value="1"/>
</dbReference>
<name>A0A6P7GN94_DIAVI</name>
<dbReference type="PANTHER" id="PTHR34153">
    <property type="entry name" value="SI:CH211-262H13.3-RELATED-RELATED"/>
    <property type="match status" value="1"/>
</dbReference>
<evidence type="ECO:0000313" key="3">
    <source>
        <dbReference type="Proteomes" id="UP001652700"/>
    </source>
</evidence>
<evidence type="ECO:0000313" key="2">
    <source>
        <dbReference type="EnsemblMetazoa" id="XP_050506285.1"/>
    </source>
</evidence>
<reference evidence="2" key="2">
    <citation type="submission" date="2025-05" db="UniProtKB">
        <authorList>
            <consortium name="EnsemblMetazoa"/>
        </authorList>
    </citation>
    <scope>IDENTIFICATION</scope>
</reference>
<protein>
    <submittedName>
        <fullName evidence="4">Uncharacterized protein LOC114344476 isoform X1</fullName>
    </submittedName>
</protein>
<evidence type="ECO:0000256" key="1">
    <source>
        <dbReference type="SAM" id="MobiDB-lite"/>
    </source>
</evidence>
<dbReference type="InParanoid" id="A0A6P7GN94"/>
<feature type="compositionally biased region" description="Polar residues" evidence="1">
    <location>
        <begin position="102"/>
        <end position="113"/>
    </location>
</feature>
<accession>A0A6P7GN94</accession>
<dbReference type="EnsemblMetazoa" id="XM_050650328.1">
    <property type="protein sequence ID" value="XP_050506285.1"/>
    <property type="gene ID" value="LOC126884423"/>
</dbReference>
<evidence type="ECO:0000313" key="4">
    <source>
        <dbReference type="RefSeq" id="XP_028151109.1"/>
    </source>
</evidence>
<organism evidence="4">
    <name type="scientific">Diabrotica virgifera virgifera</name>
    <name type="common">western corn rootworm</name>
    <dbReference type="NCBI Taxonomy" id="50390"/>
    <lineage>
        <taxon>Eukaryota</taxon>
        <taxon>Metazoa</taxon>
        <taxon>Ecdysozoa</taxon>
        <taxon>Arthropoda</taxon>
        <taxon>Hexapoda</taxon>
        <taxon>Insecta</taxon>
        <taxon>Pterygota</taxon>
        <taxon>Neoptera</taxon>
        <taxon>Endopterygota</taxon>
        <taxon>Coleoptera</taxon>
        <taxon>Polyphaga</taxon>
        <taxon>Cucujiformia</taxon>
        <taxon>Chrysomeloidea</taxon>
        <taxon>Chrysomelidae</taxon>
        <taxon>Galerucinae</taxon>
        <taxon>Diabroticina</taxon>
        <taxon>Diabroticites</taxon>
        <taxon>Diabrotica</taxon>
    </lineage>
</organism>
<feature type="compositionally biased region" description="Basic and acidic residues" evidence="1">
    <location>
        <begin position="80"/>
        <end position="93"/>
    </location>
</feature>
<dbReference type="OrthoDB" id="6784356at2759"/>
<feature type="region of interest" description="Disordered" evidence="1">
    <location>
        <begin position="80"/>
        <end position="113"/>
    </location>
</feature>